<keyword evidence="3" id="KW-1185">Reference proteome</keyword>
<evidence type="ECO:0000313" key="3">
    <source>
        <dbReference type="Proteomes" id="UP000535020"/>
    </source>
</evidence>
<keyword evidence="1" id="KW-0732">Signal</keyword>
<dbReference type="EMBL" id="JACBJI010000001">
    <property type="protein sequence ID" value="NYA69670.1"/>
    <property type="molecule type" value="Genomic_DNA"/>
</dbReference>
<proteinExistence type="predicted"/>
<gene>
    <name evidence="2" type="ORF">HZF10_01965</name>
</gene>
<reference evidence="2 3" key="1">
    <citation type="submission" date="2020-07" db="EMBL/GenBank/DDBJ databases">
        <authorList>
            <person name="Sun Q."/>
        </authorList>
    </citation>
    <scope>NUCLEOTIDE SEQUENCE [LARGE SCALE GENOMIC DNA]</scope>
    <source>
        <strain evidence="2 3">MAH-1</strain>
    </source>
</reference>
<name>A0A7Y8XZI9_9FLAO</name>
<evidence type="ECO:0000256" key="1">
    <source>
        <dbReference type="SAM" id="SignalP"/>
    </source>
</evidence>
<feature type="chain" id="PRO_5030816363" description="Lipoprotein" evidence="1">
    <location>
        <begin position="18"/>
        <end position="253"/>
    </location>
</feature>
<feature type="signal peptide" evidence="1">
    <location>
        <begin position="1"/>
        <end position="17"/>
    </location>
</feature>
<evidence type="ECO:0000313" key="2">
    <source>
        <dbReference type="EMBL" id="NYA69670.1"/>
    </source>
</evidence>
<comment type="caution">
    <text evidence="2">The sequence shown here is derived from an EMBL/GenBank/DDBJ whole genome shotgun (WGS) entry which is preliminary data.</text>
</comment>
<dbReference type="Proteomes" id="UP000535020">
    <property type="component" value="Unassembled WGS sequence"/>
</dbReference>
<evidence type="ECO:0008006" key="4">
    <source>
        <dbReference type="Google" id="ProtNLM"/>
    </source>
</evidence>
<organism evidence="2 3">
    <name type="scientific">Flavobacterium agri</name>
    <dbReference type="NCBI Taxonomy" id="2743471"/>
    <lineage>
        <taxon>Bacteria</taxon>
        <taxon>Pseudomonadati</taxon>
        <taxon>Bacteroidota</taxon>
        <taxon>Flavobacteriia</taxon>
        <taxon>Flavobacteriales</taxon>
        <taxon>Flavobacteriaceae</taxon>
        <taxon>Flavobacterium</taxon>
    </lineage>
</organism>
<accession>A0A7Y8XZI9</accession>
<dbReference type="RefSeq" id="WP_176004490.1">
    <property type="nucleotide sequence ID" value="NZ_JABWMI010000003.1"/>
</dbReference>
<sequence length="253" mass="28749">MKLRFVLFLILPFLSYADCSSNGIWVFPGKSQIQTNSVFVITGYANSQEIIKGFNDKFNIYLFDGIEKVNLVVRETNIGGFSLTQAILKPDGILKPNHSYRIIIENLPEYELIERYDPDGIRTYNPEYTVIDSNDSEPPKYSEPAKIVDKTYNMYGCGPAEYVIFNCPIKDQSEYLIKANVKNLENGTIKSFYVLPFKNQLSIGHGMCSGEFSFNGSSTYEVSFEIMDASGNSTEWTQNPISFSRPTFEDQKK</sequence>
<dbReference type="AlphaFoldDB" id="A0A7Y8XZI9"/>
<protein>
    <recommendedName>
        <fullName evidence="4">Lipoprotein</fullName>
    </recommendedName>
</protein>